<name>A0A1V4HVP1_NITVU</name>
<protein>
    <submittedName>
        <fullName evidence="2">Iron ABC transporter</fullName>
    </submittedName>
</protein>
<feature type="domain" description="Fe/B12 periplasmic-binding" evidence="1">
    <location>
        <begin position="48"/>
        <end position="299"/>
    </location>
</feature>
<evidence type="ECO:0000313" key="2">
    <source>
        <dbReference type="EMBL" id="OPH81620.1"/>
    </source>
</evidence>
<gene>
    <name evidence="2" type="ORF">B2M20_17020</name>
</gene>
<dbReference type="Pfam" id="PF01497">
    <property type="entry name" value="Peripla_BP_2"/>
    <property type="match status" value="1"/>
</dbReference>
<dbReference type="SUPFAM" id="SSF53807">
    <property type="entry name" value="Helical backbone' metal receptor"/>
    <property type="match status" value="1"/>
</dbReference>
<evidence type="ECO:0000313" key="3">
    <source>
        <dbReference type="Proteomes" id="UP000189940"/>
    </source>
</evidence>
<dbReference type="PANTHER" id="PTHR30535:SF34">
    <property type="entry name" value="MOLYBDATE-BINDING PROTEIN MOLA"/>
    <property type="match status" value="1"/>
</dbReference>
<dbReference type="Proteomes" id="UP000189940">
    <property type="component" value="Unassembled WGS sequence"/>
</dbReference>
<dbReference type="RefSeq" id="WP_079448216.1">
    <property type="nucleotide sequence ID" value="NZ_MWPQ01000058.1"/>
</dbReference>
<dbReference type="OrthoDB" id="1632039at2"/>
<dbReference type="AlphaFoldDB" id="A0A1V4HVP1"/>
<evidence type="ECO:0000259" key="1">
    <source>
        <dbReference type="PROSITE" id="PS50983"/>
    </source>
</evidence>
<dbReference type="PANTHER" id="PTHR30535">
    <property type="entry name" value="VITAMIN B12-BINDING PROTEIN"/>
    <property type="match status" value="1"/>
</dbReference>
<dbReference type="EMBL" id="MWPQ01000058">
    <property type="protein sequence ID" value="OPH81620.1"/>
    <property type="molecule type" value="Genomic_DNA"/>
</dbReference>
<dbReference type="InterPro" id="IPR050902">
    <property type="entry name" value="ABC_Transporter_SBP"/>
</dbReference>
<accession>A0A1V4HVP1</accession>
<dbReference type="Gene3D" id="3.40.50.1980">
    <property type="entry name" value="Nitrogenase molybdenum iron protein domain"/>
    <property type="match status" value="2"/>
</dbReference>
<dbReference type="PROSITE" id="PS50983">
    <property type="entry name" value="FE_B12_PBP"/>
    <property type="match status" value="1"/>
</dbReference>
<reference evidence="2 3" key="1">
    <citation type="submission" date="2017-02" db="EMBL/GenBank/DDBJ databases">
        <title>Genome sequence of the nitrite-oxidizing bacterium Nitrobacter vulgaris strain Ab1.</title>
        <authorList>
            <person name="Mellbye B.L."/>
            <person name="Davis E.W."/>
            <person name="Spieck E."/>
            <person name="Chang J.H."/>
            <person name="Bottomley P.J."/>
            <person name="Sayavedra-Soto L.A."/>
        </authorList>
    </citation>
    <scope>NUCLEOTIDE SEQUENCE [LARGE SCALE GENOMIC DNA]</scope>
    <source>
        <strain evidence="2 3">Ab1</strain>
    </source>
</reference>
<dbReference type="InterPro" id="IPR002491">
    <property type="entry name" value="ABC_transptr_periplasmic_BD"/>
</dbReference>
<comment type="caution">
    <text evidence="2">The sequence shown here is derived from an EMBL/GenBank/DDBJ whole genome shotgun (WGS) entry which is preliminary data.</text>
</comment>
<proteinExistence type="predicted"/>
<organism evidence="2 3">
    <name type="scientific">Nitrobacter vulgaris</name>
    <dbReference type="NCBI Taxonomy" id="29421"/>
    <lineage>
        <taxon>Bacteria</taxon>
        <taxon>Pseudomonadati</taxon>
        <taxon>Pseudomonadota</taxon>
        <taxon>Alphaproteobacteria</taxon>
        <taxon>Hyphomicrobiales</taxon>
        <taxon>Nitrobacteraceae</taxon>
        <taxon>Nitrobacter</taxon>
    </lineage>
</organism>
<keyword evidence="3" id="KW-1185">Reference proteome</keyword>
<dbReference type="STRING" id="29421.B2M20_17020"/>
<sequence>MLRRTRLHRFRKAIRAGFAARRNGDLVAVALALTVGIVTPAHAADLPRVASINLCTDQLLMTLADPVQIVGLSPYSRDAARSYAADEAKKYRRLSGEAEDVLMLRPDVVVATQYTKRATRELLKQQGMRVVEFDLATSIDDVKEQIRRMGDLVRHPDRAQIQITRLDAAVARAKEAAARRPYRVLALSRRGWVSGDNSLTSALLSVTGLSNAASGLGITHGGFAKLETIVAARPDLILISDGSDVAEDEGSALLLHPALEKMYPPSRRIVIPEDLTVCGGPMLAEALDRLIAELKRIGD</sequence>